<feature type="disulfide bond" description="Redox-active" evidence="4">
    <location>
        <begin position="32"/>
        <end position="35"/>
    </location>
</feature>
<dbReference type="InterPro" id="IPR013766">
    <property type="entry name" value="Thioredoxin_domain"/>
</dbReference>
<protein>
    <recommendedName>
        <fullName evidence="2">Thioredoxin</fullName>
    </recommendedName>
</protein>
<dbReference type="AlphaFoldDB" id="A0A7S2V0Z6"/>
<dbReference type="PIRSF" id="PIRSF000077">
    <property type="entry name" value="Thioredoxin"/>
    <property type="match status" value="1"/>
</dbReference>
<dbReference type="CDD" id="cd02947">
    <property type="entry name" value="TRX_family"/>
    <property type="match status" value="1"/>
</dbReference>
<keyword evidence="1 4" id="KW-1015">Disulfide bond</keyword>
<name>A0A7S2V0Z6_9STRA</name>
<evidence type="ECO:0000259" key="5">
    <source>
        <dbReference type="PROSITE" id="PS51352"/>
    </source>
</evidence>
<proteinExistence type="inferred from homology"/>
<keyword evidence="4" id="KW-0676">Redox-active center</keyword>
<feature type="active site" description="Nucleophile" evidence="3">
    <location>
        <position position="35"/>
    </location>
</feature>
<dbReference type="Gene3D" id="3.40.30.10">
    <property type="entry name" value="Glutaredoxin"/>
    <property type="match status" value="1"/>
</dbReference>
<dbReference type="EMBL" id="HBHR01015500">
    <property type="protein sequence ID" value="CAD9866806.1"/>
    <property type="molecule type" value="Transcribed_RNA"/>
</dbReference>
<accession>A0A7S2V0Z6</accession>
<dbReference type="PANTHER" id="PTHR46115">
    <property type="entry name" value="THIOREDOXIN-LIKE PROTEIN 1"/>
    <property type="match status" value="1"/>
</dbReference>
<organism evidence="6">
    <name type="scientific">Fibrocapsa japonica</name>
    <dbReference type="NCBI Taxonomy" id="94617"/>
    <lineage>
        <taxon>Eukaryota</taxon>
        <taxon>Sar</taxon>
        <taxon>Stramenopiles</taxon>
        <taxon>Ochrophyta</taxon>
        <taxon>Raphidophyceae</taxon>
        <taxon>Chattonellales</taxon>
        <taxon>Chattonellaceae</taxon>
        <taxon>Fibrocapsa</taxon>
    </lineage>
</organism>
<dbReference type="Pfam" id="PF00085">
    <property type="entry name" value="Thioredoxin"/>
    <property type="match status" value="1"/>
</dbReference>
<feature type="site" description="Contributes to redox potential value" evidence="3">
    <location>
        <position position="33"/>
    </location>
</feature>
<dbReference type="InterPro" id="IPR036249">
    <property type="entry name" value="Thioredoxin-like_sf"/>
</dbReference>
<evidence type="ECO:0000256" key="3">
    <source>
        <dbReference type="PIRSR" id="PIRSR000077-1"/>
    </source>
</evidence>
<dbReference type="PROSITE" id="PS00194">
    <property type="entry name" value="THIOREDOXIN_1"/>
    <property type="match status" value="1"/>
</dbReference>
<dbReference type="InterPro" id="IPR017937">
    <property type="entry name" value="Thioredoxin_CS"/>
</dbReference>
<gene>
    <name evidence="6" type="ORF">FJAP1339_LOCUS7735</name>
</gene>
<dbReference type="SUPFAM" id="SSF52833">
    <property type="entry name" value="Thioredoxin-like"/>
    <property type="match status" value="1"/>
</dbReference>
<sequence length="109" mass="12320">MVKDIQSPEEFETELEAAGDKLVVVDIWAQWCGPCRAISPYFASLEEQFESCVFMKMNAEGPCEDLIGEWDVDALPTFKFFRNSEPVDVFIGADKHKLLEKLKQLTGTA</sequence>
<dbReference type="GO" id="GO:0015035">
    <property type="term" value="F:protein-disulfide reductase activity"/>
    <property type="evidence" value="ECO:0007669"/>
    <property type="project" value="InterPro"/>
</dbReference>
<feature type="domain" description="Thioredoxin" evidence="5">
    <location>
        <begin position="1"/>
        <end position="107"/>
    </location>
</feature>
<evidence type="ECO:0000256" key="4">
    <source>
        <dbReference type="PIRSR" id="PIRSR000077-4"/>
    </source>
</evidence>
<reference evidence="6" key="1">
    <citation type="submission" date="2021-01" db="EMBL/GenBank/DDBJ databases">
        <authorList>
            <person name="Corre E."/>
            <person name="Pelletier E."/>
            <person name="Niang G."/>
            <person name="Scheremetjew M."/>
            <person name="Finn R."/>
            <person name="Kale V."/>
            <person name="Holt S."/>
            <person name="Cochrane G."/>
            <person name="Meng A."/>
            <person name="Brown T."/>
            <person name="Cohen L."/>
        </authorList>
    </citation>
    <scope>NUCLEOTIDE SEQUENCE</scope>
    <source>
        <strain evidence="6">CCMP1661</strain>
    </source>
</reference>
<dbReference type="PROSITE" id="PS51352">
    <property type="entry name" value="THIOREDOXIN_2"/>
    <property type="match status" value="1"/>
</dbReference>
<evidence type="ECO:0000256" key="1">
    <source>
        <dbReference type="ARBA" id="ARBA00023157"/>
    </source>
</evidence>
<feature type="site" description="Deprotonates C-terminal active site Cys" evidence="3">
    <location>
        <position position="26"/>
    </location>
</feature>
<dbReference type="PRINTS" id="PR00421">
    <property type="entry name" value="THIOREDOXIN"/>
</dbReference>
<feature type="site" description="Contributes to redox potential value" evidence="3">
    <location>
        <position position="34"/>
    </location>
</feature>
<dbReference type="InterPro" id="IPR005746">
    <property type="entry name" value="Thioredoxin"/>
</dbReference>
<comment type="similarity">
    <text evidence="2">Belongs to the thioredoxin family.</text>
</comment>
<evidence type="ECO:0000313" key="6">
    <source>
        <dbReference type="EMBL" id="CAD9866806.1"/>
    </source>
</evidence>
<feature type="active site" description="Nucleophile" evidence="3">
    <location>
        <position position="32"/>
    </location>
</feature>
<evidence type="ECO:0000256" key="2">
    <source>
        <dbReference type="PIRNR" id="PIRNR000077"/>
    </source>
</evidence>